<name>A0ACB9YHI0_9PEZI</name>
<keyword evidence="2" id="KW-1185">Reference proteome</keyword>
<comment type="caution">
    <text evidence="1">The sequence shown here is derived from an EMBL/GenBank/DDBJ whole genome shotgun (WGS) entry which is preliminary data.</text>
</comment>
<reference evidence="1 2" key="1">
    <citation type="journal article" date="2022" name="New Phytol.">
        <title>Ecological generalism drives hyperdiversity of secondary metabolite gene clusters in xylarialean endophytes.</title>
        <authorList>
            <person name="Franco M.E.E."/>
            <person name="Wisecaver J.H."/>
            <person name="Arnold A.E."/>
            <person name="Ju Y.M."/>
            <person name="Slot J.C."/>
            <person name="Ahrendt S."/>
            <person name="Moore L.P."/>
            <person name="Eastman K.E."/>
            <person name="Scott K."/>
            <person name="Konkel Z."/>
            <person name="Mondo S.J."/>
            <person name="Kuo A."/>
            <person name="Hayes R.D."/>
            <person name="Haridas S."/>
            <person name="Andreopoulos B."/>
            <person name="Riley R."/>
            <person name="LaButti K."/>
            <person name="Pangilinan J."/>
            <person name="Lipzen A."/>
            <person name="Amirebrahimi M."/>
            <person name="Yan J."/>
            <person name="Adam C."/>
            <person name="Keymanesh K."/>
            <person name="Ng V."/>
            <person name="Louie K."/>
            <person name="Northen T."/>
            <person name="Drula E."/>
            <person name="Henrissat B."/>
            <person name="Hsieh H.M."/>
            <person name="Youens-Clark K."/>
            <person name="Lutzoni F."/>
            <person name="Miadlikowska J."/>
            <person name="Eastwood D.C."/>
            <person name="Hamelin R.C."/>
            <person name="Grigoriev I.V."/>
            <person name="U'Ren J.M."/>
        </authorList>
    </citation>
    <scope>NUCLEOTIDE SEQUENCE [LARGE SCALE GENOMIC DNA]</scope>
    <source>
        <strain evidence="1 2">CBS 119005</strain>
    </source>
</reference>
<gene>
    <name evidence="1" type="ORF">F4820DRAFT_467656</name>
</gene>
<evidence type="ECO:0000313" key="1">
    <source>
        <dbReference type="EMBL" id="KAI4858879.1"/>
    </source>
</evidence>
<dbReference type="EMBL" id="MU393677">
    <property type="protein sequence ID" value="KAI4858879.1"/>
    <property type="molecule type" value="Genomic_DNA"/>
</dbReference>
<dbReference type="Proteomes" id="UP001497700">
    <property type="component" value="Unassembled WGS sequence"/>
</dbReference>
<sequence length="335" mass="37891">MREIIAPTVLTIAFMLCVGLYGFIKLSYENDGIQGRPTTSAIPTHSPVCTPCILVDQNDSSGLSYEPDRLLVTYVYTESPSARENLLYFLKNGLHGEADFVFILNGKTTAGKFIPVMSNVQVVSRQDECFDLGALGEVLRKESLWNEYSRFITLNAAIRGPFVPYWSRTCWSDIFLRRVTEDVKLVGMTAKCLPEPYIESMIWATDSVGMQLLLYKHHGDNRIGASGVCDETHGRAIYDELEATKVIKQAGYKVEALMADFHKSETYEKHCEDNPLDRIQWNEEYCGVNIHPYETIFTKADHYADRGFLGRLEDLHESRVTNGSWDVCRRGGLGE</sequence>
<protein>
    <submittedName>
        <fullName evidence="1">Uncharacterized protein</fullName>
    </submittedName>
</protein>
<evidence type="ECO:0000313" key="2">
    <source>
        <dbReference type="Proteomes" id="UP001497700"/>
    </source>
</evidence>
<organism evidence="1 2">
    <name type="scientific">Hypoxylon rubiginosum</name>
    <dbReference type="NCBI Taxonomy" id="110542"/>
    <lineage>
        <taxon>Eukaryota</taxon>
        <taxon>Fungi</taxon>
        <taxon>Dikarya</taxon>
        <taxon>Ascomycota</taxon>
        <taxon>Pezizomycotina</taxon>
        <taxon>Sordariomycetes</taxon>
        <taxon>Xylariomycetidae</taxon>
        <taxon>Xylariales</taxon>
        <taxon>Hypoxylaceae</taxon>
        <taxon>Hypoxylon</taxon>
    </lineage>
</organism>
<accession>A0ACB9YHI0</accession>
<proteinExistence type="predicted"/>